<name>A0A9P5Y6D2_9AGAR</name>
<protein>
    <recommendedName>
        <fullName evidence="3">Probable 26S proteasome regulatory subunit p27</fullName>
    </recommendedName>
</protein>
<dbReference type="EMBL" id="MU150266">
    <property type="protein sequence ID" value="KAF9463050.1"/>
    <property type="molecule type" value="Genomic_DNA"/>
</dbReference>
<gene>
    <name evidence="6" type="ORF">BDZ94DRAFT_1282702</name>
</gene>
<dbReference type="Gene3D" id="2.30.42.10">
    <property type="match status" value="1"/>
</dbReference>
<dbReference type="GO" id="GO:0005634">
    <property type="term" value="C:nucleus"/>
    <property type="evidence" value="ECO:0007669"/>
    <property type="project" value="TreeGrafter"/>
</dbReference>
<evidence type="ECO:0000256" key="3">
    <source>
        <dbReference type="ARBA" id="ARBA00068021"/>
    </source>
</evidence>
<comment type="similarity">
    <text evidence="1">Belongs to the proteasome subunit p27 family.</text>
</comment>
<accession>A0A9P5Y6D2</accession>
<dbReference type="AlphaFoldDB" id="A0A9P5Y6D2"/>
<dbReference type="Gene3D" id="6.10.140.1710">
    <property type="match status" value="1"/>
</dbReference>
<comment type="caution">
    <text evidence="6">The sequence shown here is derived from an EMBL/GenBank/DDBJ whole genome shotgun (WGS) entry which is preliminary data.</text>
</comment>
<dbReference type="GO" id="GO:0005737">
    <property type="term" value="C:cytoplasm"/>
    <property type="evidence" value="ECO:0007669"/>
    <property type="project" value="TreeGrafter"/>
</dbReference>
<evidence type="ECO:0000259" key="5">
    <source>
        <dbReference type="Pfam" id="PF18265"/>
    </source>
</evidence>
<dbReference type="OrthoDB" id="72325at2759"/>
<evidence type="ECO:0000313" key="6">
    <source>
        <dbReference type="EMBL" id="KAF9463050.1"/>
    </source>
</evidence>
<evidence type="ECO:0000259" key="4">
    <source>
        <dbReference type="Pfam" id="PF17820"/>
    </source>
</evidence>
<evidence type="ECO:0000313" key="7">
    <source>
        <dbReference type="Proteomes" id="UP000807353"/>
    </source>
</evidence>
<dbReference type="Proteomes" id="UP000807353">
    <property type="component" value="Unassembled WGS sequence"/>
</dbReference>
<keyword evidence="7" id="KW-1185">Reference proteome</keyword>
<keyword evidence="2" id="KW-0143">Chaperone</keyword>
<proteinExistence type="inferred from homology"/>
<sequence length="209" mass="23023">MRFSILSPMSPLDQARALMQRKENIEAEIEIHISTLQANDSTLQSPLVDSDGFPRADIDVYAVRGARVRIIELRNDLKDVMNSIGKALEGIYDPAHNDATETTTRVNMAEDESPRPFARVDAVAPGSPAAEAGLQREDLVIKFGQLNYRTFTSSSLQPLADIVASNENRRISIKILRAAEPVFLNLIPRKGWGGRGMLGCHIVPYSPPS</sequence>
<dbReference type="InterPro" id="IPR041489">
    <property type="entry name" value="PDZ_6"/>
</dbReference>
<evidence type="ECO:0000256" key="1">
    <source>
        <dbReference type="ARBA" id="ARBA00005256"/>
    </source>
</evidence>
<reference evidence="6" key="1">
    <citation type="submission" date="2020-11" db="EMBL/GenBank/DDBJ databases">
        <authorList>
            <consortium name="DOE Joint Genome Institute"/>
            <person name="Ahrendt S."/>
            <person name="Riley R."/>
            <person name="Andreopoulos W."/>
            <person name="Labutti K."/>
            <person name="Pangilinan J."/>
            <person name="Ruiz-Duenas F.J."/>
            <person name="Barrasa J.M."/>
            <person name="Sanchez-Garcia M."/>
            <person name="Camarero S."/>
            <person name="Miyauchi S."/>
            <person name="Serrano A."/>
            <person name="Linde D."/>
            <person name="Babiker R."/>
            <person name="Drula E."/>
            <person name="Ayuso-Fernandez I."/>
            <person name="Pacheco R."/>
            <person name="Padilla G."/>
            <person name="Ferreira P."/>
            <person name="Barriuso J."/>
            <person name="Kellner H."/>
            <person name="Castanera R."/>
            <person name="Alfaro M."/>
            <person name="Ramirez L."/>
            <person name="Pisabarro A.G."/>
            <person name="Kuo A."/>
            <person name="Tritt A."/>
            <person name="Lipzen A."/>
            <person name="He G."/>
            <person name="Yan M."/>
            <person name="Ng V."/>
            <person name="Cullen D."/>
            <person name="Martin F."/>
            <person name="Rosso M.-N."/>
            <person name="Henrissat B."/>
            <person name="Hibbett D."/>
            <person name="Martinez A.T."/>
            <person name="Grigoriev I.V."/>
        </authorList>
    </citation>
    <scope>NUCLEOTIDE SEQUENCE</scope>
    <source>
        <strain evidence="6">CBS 247.69</strain>
    </source>
</reference>
<dbReference type="PANTHER" id="PTHR12651:SF1">
    <property type="entry name" value="26S PROTEASOME NON-ATPASE REGULATORY SUBUNIT 9"/>
    <property type="match status" value="1"/>
</dbReference>
<dbReference type="InterPro" id="IPR036034">
    <property type="entry name" value="PDZ_sf"/>
</dbReference>
<dbReference type="Pfam" id="PF18265">
    <property type="entry name" value="Nas2_N"/>
    <property type="match status" value="1"/>
</dbReference>
<dbReference type="InterPro" id="IPR035269">
    <property type="entry name" value="PSMD9"/>
</dbReference>
<dbReference type="GO" id="GO:0070682">
    <property type="term" value="P:proteasome regulatory particle assembly"/>
    <property type="evidence" value="ECO:0007669"/>
    <property type="project" value="InterPro"/>
</dbReference>
<organism evidence="6 7">
    <name type="scientific">Collybia nuda</name>
    <dbReference type="NCBI Taxonomy" id="64659"/>
    <lineage>
        <taxon>Eukaryota</taxon>
        <taxon>Fungi</taxon>
        <taxon>Dikarya</taxon>
        <taxon>Basidiomycota</taxon>
        <taxon>Agaricomycotina</taxon>
        <taxon>Agaricomycetes</taxon>
        <taxon>Agaricomycetidae</taxon>
        <taxon>Agaricales</taxon>
        <taxon>Tricholomatineae</taxon>
        <taxon>Clitocybaceae</taxon>
        <taxon>Collybia</taxon>
    </lineage>
</organism>
<dbReference type="SUPFAM" id="SSF50156">
    <property type="entry name" value="PDZ domain-like"/>
    <property type="match status" value="1"/>
</dbReference>
<feature type="domain" description="Nas2 N-terminal" evidence="5">
    <location>
        <begin position="16"/>
        <end position="92"/>
    </location>
</feature>
<feature type="domain" description="PDZ" evidence="4">
    <location>
        <begin position="120"/>
        <end position="177"/>
    </location>
</feature>
<dbReference type="InterPro" id="IPR040815">
    <property type="entry name" value="Nas2_N"/>
</dbReference>
<dbReference type="Pfam" id="PF17820">
    <property type="entry name" value="PDZ_6"/>
    <property type="match status" value="1"/>
</dbReference>
<dbReference type="PANTHER" id="PTHR12651">
    <property type="entry name" value="26S PROTEASOME NON-ATPASE REGULATORY SUBUNIT 9"/>
    <property type="match status" value="1"/>
</dbReference>
<dbReference type="FunFam" id="2.30.42.10:FF:000107">
    <property type="entry name" value="26S proteasome non-ATPase regulatory subunit 9"/>
    <property type="match status" value="1"/>
</dbReference>
<evidence type="ECO:0000256" key="2">
    <source>
        <dbReference type="ARBA" id="ARBA00023186"/>
    </source>
</evidence>